<feature type="compositionally biased region" description="Low complexity" evidence="3">
    <location>
        <begin position="1"/>
        <end position="16"/>
    </location>
</feature>
<organism evidence="5 6">
    <name type="scientific">Heliocybe sulcata</name>
    <dbReference type="NCBI Taxonomy" id="5364"/>
    <lineage>
        <taxon>Eukaryota</taxon>
        <taxon>Fungi</taxon>
        <taxon>Dikarya</taxon>
        <taxon>Basidiomycota</taxon>
        <taxon>Agaricomycotina</taxon>
        <taxon>Agaricomycetes</taxon>
        <taxon>Gloeophyllales</taxon>
        <taxon>Gloeophyllaceae</taxon>
        <taxon>Heliocybe</taxon>
    </lineage>
</organism>
<feature type="region of interest" description="Disordered" evidence="3">
    <location>
        <begin position="1"/>
        <end position="35"/>
    </location>
</feature>
<feature type="domain" description="TEA" evidence="4">
    <location>
        <begin position="33"/>
        <end position="105"/>
    </location>
</feature>
<dbReference type="SMART" id="SM00426">
    <property type="entry name" value="TEA"/>
    <property type="match status" value="1"/>
</dbReference>
<dbReference type="EMBL" id="ML213505">
    <property type="protein sequence ID" value="TFK54920.1"/>
    <property type="molecule type" value="Genomic_DNA"/>
</dbReference>
<evidence type="ECO:0000256" key="1">
    <source>
        <dbReference type="ARBA" id="ARBA00008421"/>
    </source>
</evidence>
<comment type="similarity">
    <text evidence="1">Belongs to the TEC1 family.</text>
</comment>
<dbReference type="Gene3D" id="6.10.20.40">
    <property type="entry name" value="TEA/ATTS domain"/>
    <property type="match status" value="1"/>
</dbReference>
<reference evidence="5 6" key="1">
    <citation type="journal article" date="2019" name="Nat. Ecol. Evol.">
        <title>Megaphylogeny resolves global patterns of mushroom evolution.</title>
        <authorList>
            <person name="Varga T."/>
            <person name="Krizsan K."/>
            <person name="Foldi C."/>
            <person name="Dima B."/>
            <person name="Sanchez-Garcia M."/>
            <person name="Sanchez-Ramirez S."/>
            <person name="Szollosi G.J."/>
            <person name="Szarkandi J.G."/>
            <person name="Papp V."/>
            <person name="Albert L."/>
            <person name="Andreopoulos W."/>
            <person name="Angelini C."/>
            <person name="Antonin V."/>
            <person name="Barry K.W."/>
            <person name="Bougher N.L."/>
            <person name="Buchanan P."/>
            <person name="Buyck B."/>
            <person name="Bense V."/>
            <person name="Catcheside P."/>
            <person name="Chovatia M."/>
            <person name="Cooper J."/>
            <person name="Damon W."/>
            <person name="Desjardin D."/>
            <person name="Finy P."/>
            <person name="Geml J."/>
            <person name="Haridas S."/>
            <person name="Hughes K."/>
            <person name="Justo A."/>
            <person name="Karasinski D."/>
            <person name="Kautmanova I."/>
            <person name="Kiss B."/>
            <person name="Kocsube S."/>
            <person name="Kotiranta H."/>
            <person name="LaButti K.M."/>
            <person name="Lechner B.E."/>
            <person name="Liimatainen K."/>
            <person name="Lipzen A."/>
            <person name="Lukacs Z."/>
            <person name="Mihaltcheva S."/>
            <person name="Morgado L.N."/>
            <person name="Niskanen T."/>
            <person name="Noordeloos M.E."/>
            <person name="Ohm R.A."/>
            <person name="Ortiz-Santana B."/>
            <person name="Ovrebo C."/>
            <person name="Racz N."/>
            <person name="Riley R."/>
            <person name="Savchenko A."/>
            <person name="Shiryaev A."/>
            <person name="Soop K."/>
            <person name="Spirin V."/>
            <person name="Szebenyi C."/>
            <person name="Tomsovsky M."/>
            <person name="Tulloss R.E."/>
            <person name="Uehling J."/>
            <person name="Grigoriev I.V."/>
            <person name="Vagvolgyi C."/>
            <person name="Papp T."/>
            <person name="Martin F.M."/>
            <person name="Miettinen O."/>
            <person name="Hibbett D.S."/>
            <person name="Nagy L.G."/>
        </authorList>
    </citation>
    <scope>NUCLEOTIDE SEQUENCE [LARGE SCALE GENOMIC DNA]</scope>
    <source>
        <strain evidence="5 6">OMC1185</strain>
    </source>
</reference>
<dbReference type="AlphaFoldDB" id="A0A5C3NC93"/>
<dbReference type="Proteomes" id="UP000305948">
    <property type="component" value="Unassembled WGS sequence"/>
</dbReference>
<feature type="region of interest" description="Disordered" evidence="3">
    <location>
        <begin position="147"/>
        <end position="167"/>
    </location>
</feature>
<evidence type="ECO:0000313" key="5">
    <source>
        <dbReference type="EMBL" id="TFK54920.1"/>
    </source>
</evidence>
<dbReference type="GO" id="GO:0003700">
    <property type="term" value="F:DNA-binding transcription factor activity"/>
    <property type="evidence" value="ECO:0007669"/>
    <property type="project" value="InterPro"/>
</dbReference>
<protein>
    <recommendedName>
        <fullName evidence="4">TEA domain-containing protein</fullName>
    </recommendedName>
</protein>
<feature type="DNA-binding region" description="TEA" evidence="2">
    <location>
        <begin position="33"/>
        <end position="105"/>
    </location>
</feature>
<feature type="compositionally biased region" description="Low complexity" evidence="3">
    <location>
        <begin position="151"/>
        <end position="167"/>
    </location>
</feature>
<accession>A0A5C3NC93</accession>
<proteinExistence type="inferred from homology"/>
<name>A0A5C3NC93_9AGAM</name>
<evidence type="ECO:0000313" key="6">
    <source>
        <dbReference type="Proteomes" id="UP000305948"/>
    </source>
</evidence>
<dbReference type="PROSITE" id="PS51088">
    <property type="entry name" value="TEA_2"/>
    <property type="match status" value="1"/>
</dbReference>
<feature type="region of interest" description="Disordered" evidence="3">
    <location>
        <begin position="456"/>
        <end position="525"/>
    </location>
</feature>
<gene>
    <name evidence="5" type="ORF">OE88DRAFT_976143</name>
</gene>
<dbReference type="InterPro" id="IPR000818">
    <property type="entry name" value="TEA/ATTS_dom"/>
</dbReference>
<dbReference type="InterPro" id="IPR038096">
    <property type="entry name" value="TEA/ATTS_sf"/>
</dbReference>
<evidence type="ECO:0000259" key="4">
    <source>
        <dbReference type="PROSITE" id="PS51088"/>
    </source>
</evidence>
<feature type="compositionally biased region" description="Polar residues" evidence="3">
    <location>
        <begin position="508"/>
        <end position="525"/>
    </location>
</feature>
<keyword evidence="6" id="KW-1185">Reference proteome</keyword>
<dbReference type="Pfam" id="PF01285">
    <property type="entry name" value="TEA"/>
    <property type="match status" value="1"/>
</dbReference>
<evidence type="ECO:0000256" key="2">
    <source>
        <dbReference type="PROSITE-ProRule" id="PRU00505"/>
    </source>
</evidence>
<feature type="region of interest" description="Disordered" evidence="3">
    <location>
        <begin position="215"/>
        <end position="250"/>
    </location>
</feature>
<sequence length="525" mass="57252">MPAIASPSSSPSSSMSCTQKTLTPQRKHRKMLKDGSSEVWPESVEEIFVQGLREYWQSPWATFSRGRSRWRNQFLVDFLNKRGIERSKKQVASHIQVLRNMWKGEHEYSLVAAGDELFDGMNSLTSESHQGDSLAINVKEEYGGQAPLLFPSSPGSSDSDTTYDSPTGSEFYSAAIASPTGTNYVDSSATASGVQVDPSYAFDPITKVKQEQMDAPPSGLMQSYSDHPATPWPTNSPSQPMHPASFVSSPSSEILAAPSHKFPAPTSPEPLLTRAVHTSIPMLRIPGADAAPPMCNRVTGVYVWAQSMGRFAVPVDDRTCALPNDPLNSSPVHIRLRVHLPILRGGLCDAPWSEGFQSVVQLNSQWTSGHCTTRVQGAPAGIEETSSLRPYQSMNPSCLLPDSWLTKSQWLDPGRQTCVIQQIVVDGMLLAVITYEFEGMYDSDKPSASVLQVRRIPTSAKPPAQPRYPSPQYLPGTSPPTSAGYPSPLRHSPTRPFCQGPYPGLASRQRSGTAASMVSPISQRF</sequence>
<evidence type="ECO:0000256" key="3">
    <source>
        <dbReference type="SAM" id="MobiDB-lite"/>
    </source>
</evidence>
<dbReference type="OrthoDB" id="10006572at2759"/>